<feature type="domain" description="Mce/MlaD" evidence="8">
    <location>
        <begin position="299"/>
        <end position="398"/>
    </location>
</feature>
<dbReference type="Pfam" id="PF02470">
    <property type="entry name" value="MlaD"/>
    <property type="match status" value="3"/>
</dbReference>
<keyword evidence="2" id="KW-1003">Cell membrane</keyword>
<reference evidence="9" key="1">
    <citation type="submission" date="2016-10" db="EMBL/GenBank/DDBJ databases">
        <authorList>
            <person name="de Groot N.N."/>
        </authorList>
    </citation>
    <scope>NUCLEOTIDE SEQUENCE</scope>
</reference>
<sequence length="532" mass="59449">MQNNNDDLSHAEIEEAVWREKRKTISTVWIVPIVALIVGAWLILQSINEKGPVIHITFKSAEGVTAGKTVIKYKDIEVGKVTNVDFSKDLSNVIITAEMKKNMKPYLSEKSRFWIMKARVGLNQVEGLDTLLSGVYIVMDPEKGEVRTREFKGLDTIPVISTDEKGTSYMLEAQDIGSIGIGSPIYYKKLPAGSVSAYHLSKDGRSVEIEVFIKAPFNKLITNHTRFWNASGISASLSADGVSIRTESLTSIIAGGLAFDNFHEQGTKKRVDPKHKFTLYSTRKDAKKQHYQREFFFWVYFNSSIRGLSVGAPVEFRGVNIGEVVDFSLIGNAADAHFTIPILIKIEPESFTIIHRDENTSRDEVNEAILKKLIHNGFRAQLKSGNLITGELFVDLDMYKDVPAATLKKQNGLFVLPTVPGTIETLKSDLKSVLNNISKVPFEAIGKELQETLKELRTGTLPQLNATIKSTDTMMRGATSSMQALQKNYLDSNAQINKKVMRLLDEMTSTSRSIKNLTDYLERHPESLIKGR</sequence>
<dbReference type="PANTHER" id="PTHR30462:SF0">
    <property type="entry name" value="INTERMEMBRANE TRANSPORT PROTEIN YEBT"/>
    <property type="match status" value="1"/>
</dbReference>
<dbReference type="InterPro" id="IPR003399">
    <property type="entry name" value="Mce/MlaD"/>
</dbReference>
<feature type="domain" description="Mce/MlaD" evidence="8">
    <location>
        <begin position="166"/>
        <end position="233"/>
    </location>
</feature>
<accession>A0A1W1C0P9</accession>
<organism evidence="9">
    <name type="scientific">hydrothermal vent metagenome</name>
    <dbReference type="NCBI Taxonomy" id="652676"/>
    <lineage>
        <taxon>unclassified sequences</taxon>
        <taxon>metagenomes</taxon>
        <taxon>ecological metagenomes</taxon>
    </lineage>
</organism>
<proteinExistence type="predicted"/>
<evidence type="ECO:0000256" key="6">
    <source>
        <dbReference type="ARBA" id="ARBA00023136"/>
    </source>
</evidence>
<name>A0A1W1C0P9_9ZZZZ</name>
<dbReference type="AlphaFoldDB" id="A0A1W1C0P9"/>
<keyword evidence="4 7" id="KW-0812">Transmembrane</keyword>
<protein>
    <submittedName>
        <fullName evidence="9">Paraquat-inducible protein B</fullName>
    </submittedName>
</protein>
<evidence type="ECO:0000256" key="1">
    <source>
        <dbReference type="ARBA" id="ARBA00004533"/>
    </source>
</evidence>
<evidence type="ECO:0000259" key="8">
    <source>
        <dbReference type="Pfam" id="PF02470"/>
    </source>
</evidence>
<dbReference type="InterPro" id="IPR051800">
    <property type="entry name" value="PqiA-PqiB_transport"/>
</dbReference>
<keyword evidence="5 7" id="KW-1133">Transmembrane helix</keyword>
<dbReference type="EMBL" id="FPHL01000019">
    <property type="protein sequence ID" value="SFV59315.1"/>
    <property type="molecule type" value="Genomic_DNA"/>
</dbReference>
<feature type="transmembrane region" description="Helical" evidence="7">
    <location>
        <begin position="27"/>
        <end position="44"/>
    </location>
</feature>
<keyword evidence="6 7" id="KW-0472">Membrane</keyword>
<evidence type="ECO:0000256" key="7">
    <source>
        <dbReference type="SAM" id="Phobius"/>
    </source>
</evidence>
<feature type="domain" description="Mce/MlaD" evidence="8">
    <location>
        <begin position="51"/>
        <end position="141"/>
    </location>
</feature>
<keyword evidence="3" id="KW-0997">Cell inner membrane</keyword>
<gene>
    <name evidence="9" type="ORF">MNB_SV-10-102</name>
</gene>
<evidence type="ECO:0000313" key="9">
    <source>
        <dbReference type="EMBL" id="SFV59315.1"/>
    </source>
</evidence>
<evidence type="ECO:0000256" key="2">
    <source>
        <dbReference type="ARBA" id="ARBA00022475"/>
    </source>
</evidence>
<evidence type="ECO:0000256" key="3">
    <source>
        <dbReference type="ARBA" id="ARBA00022519"/>
    </source>
</evidence>
<evidence type="ECO:0000256" key="4">
    <source>
        <dbReference type="ARBA" id="ARBA00022692"/>
    </source>
</evidence>
<comment type="subcellular location">
    <subcellularLocation>
        <location evidence="1">Cell inner membrane</location>
    </subcellularLocation>
</comment>
<dbReference type="GO" id="GO:0005886">
    <property type="term" value="C:plasma membrane"/>
    <property type="evidence" value="ECO:0007669"/>
    <property type="project" value="UniProtKB-SubCell"/>
</dbReference>
<evidence type="ECO:0000256" key="5">
    <source>
        <dbReference type="ARBA" id="ARBA00022989"/>
    </source>
</evidence>
<dbReference type="PANTHER" id="PTHR30462">
    <property type="entry name" value="INTERMEMBRANE TRANSPORT PROTEIN PQIB-RELATED"/>
    <property type="match status" value="1"/>
</dbReference>